<evidence type="ECO:0000313" key="5">
    <source>
        <dbReference type="Proteomes" id="UP000298663"/>
    </source>
</evidence>
<keyword evidence="1" id="KW-1015">Disulfide bond</keyword>
<evidence type="ECO:0000313" key="4">
    <source>
        <dbReference type="EMBL" id="TKR96281.1"/>
    </source>
</evidence>
<protein>
    <recommendedName>
        <fullName evidence="3">Granulins domain-containing protein</fullName>
    </recommendedName>
</protein>
<feature type="chain" id="PRO_5020532001" description="Granulins domain-containing protein" evidence="2">
    <location>
        <begin position="19"/>
        <end position="75"/>
    </location>
</feature>
<keyword evidence="5" id="KW-1185">Reference proteome</keyword>
<keyword evidence="2" id="KW-0732">Signal</keyword>
<reference evidence="4 5" key="1">
    <citation type="journal article" date="2015" name="Genome Biol.">
        <title>Comparative genomics of Steinernema reveals deeply conserved gene regulatory networks.</title>
        <authorList>
            <person name="Dillman A.R."/>
            <person name="Macchietto M."/>
            <person name="Porter C.F."/>
            <person name="Rogers A."/>
            <person name="Williams B."/>
            <person name="Antoshechkin I."/>
            <person name="Lee M.M."/>
            <person name="Goodwin Z."/>
            <person name="Lu X."/>
            <person name="Lewis E.E."/>
            <person name="Goodrich-Blair H."/>
            <person name="Stock S.P."/>
            <person name="Adams B.J."/>
            <person name="Sternberg P.W."/>
            <person name="Mortazavi A."/>
        </authorList>
    </citation>
    <scope>NUCLEOTIDE SEQUENCE [LARGE SCALE GENOMIC DNA]</scope>
    <source>
        <strain evidence="4 5">ALL</strain>
    </source>
</reference>
<name>A0A4U5PIQ7_STECR</name>
<dbReference type="EMBL" id="AZBU02000002">
    <property type="protein sequence ID" value="TKR96281.1"/>
    <property type="molecule type" value="Genomic_DNA"/>
</dbReference>
<dbReference type="OrthoDB" id="5854875at2759"/>
<feature type="domain" description="Granulins" evidence="3">
    <location>
        <begin position="27"/>
        <end position="59"/>
    </location>
</feature>
<comment type="caution">
    <text evidence="4">The sequence shown here is derived from an EMBL/GenBank/DDBJ whole genome shotgun (WGS) entry which is preliminary data.</text>
</comment>
<feature type="signal peptide" evidence="2">
    <location>
        <begin position="1"/>
        <end position="18"/>
    </location>
</feature>
<accession>A0A4U5PIQ7</accession>
<evidence type="ECO:0000259" key="3">
    <source>
        <dbReference type="Pfam" id="PF00396"/>
    </source>
</evidence>
<dbReference type="AlphaFoldDB" id="A0A4U5PIQ7"/>
<reference evidence="4 5" key="2">
    <citation type="journal article" date="2019" name="G3 (Bethesda)">
        <title>Hybrid Assembly of the Genome of the Entomopathogenic Nematode Steinernema carpocapsae Identifies the X-Chromosome.</title>
        <authorList>
            <person name="Serra L."/>
            <person name="Macchietto M."/>
            <person name="Macias-Munoz A."/>
            <person name="McGill C.J."/>
            <person name="Rodriguez I.M."/>
            <person name="Rodriguez B."/>
            <person name="Murad R."/>
            <person name="Mortazavi A."/>
        </authorList>
    </citation>
    <scope>NUCLEOTIDE SEQUENCE [LARGE SCALE GENOMIC DNA]</scope>
    <source>
        <strain evidence="4 5">ALL</strain>
    </source>
</reference>
<dbReference type="Gene3D" id="2.10.25.160">
    <property type="entry name" value="Granulin"/>
    <property type="match status" value="1"/>
</dbReference>
<dbReference type="Pfam" id="PF00396">
    <property type="entry name" value="Granulin"/>
    <property type="match status" value="1"/>
</dbReference>
<evidence type="ECO:0000256" key="1">
    <source>
        <dbReference type="ARBA" id="ARBA00023157"/>
    </source>
</evidence>
<dbReference type="InterPro" id="IPR037277">
    <property type="entry name" value="Granulin_sf"/>
</dbReference>
<dbReference type="InterPro" id="IPR000118">
    <property type="entry name" value="Granulin"/>
</dbReference>
<organism evidence="4 5">
    <name type="scientific">Steinernema carpocapsae</name>
    <name type="common">Entomopathogenic nematode</name>
    <dbReference type="NCBI Taxonomy" id="34508"/>
    <lineage>
        <taxon>Eukaryota</taxon>
        <taxon>Metazoa</taxon>
        <taxon>Ecdysozoa</taxon>
        <taxon>Nematoda</taxon>
        <taxon>Chromadorea</taxon>
        <taxon>Rhabditida</taxon>
        <taxon>Tylenchina</taxon>
        <taxon>Panagrolaimomorpha</taxon>
        <taxon>Strongyloidoidea</taxon>
        <taxon>Steinernematidae</taxon>
        <taxon>Steinernema</taxon>
    </lineage>
</organism>
<gene>
    <name evidence="4" type="ORF">L596_010326</name>
</gene>
<evidence type="ECO:0000256" key="2">
    <source>
        <dbReference type="SAM" id="SignalP"/>
    </source>
</evidence>
<dbReference type="Proteomes" id="UP000298663">
    <property type="component" value="Unassembled WGS sequence"/>
</dbReference>
<sequence>MKVLIVLVFVCYLTWAYAKCEPGTDCDSFCCPYSEATCCSNRGCCPNGYMCDEAEEQCVSVTETAAKMLYETAAN</sequence>
<proteinExistence type="predicted"/>